<feature type="compositionally biased region" description="Gly residues" evidence="1">
    <location>
        <begin position="119"/>
        <end position="129"/>
    </location>
</feature>
<dbReference type="Pfam" id="PF10824">
    <property type="entry name" value="T7SS_ESX_EspC"/>
    <property type="match status" value="1"/>
</dbReference>
<reference evidence="2 3" key="1">
    <citation type="submission" date="2021-07" db="EMBL/GenBank/DDBJ databases">
        <title>Whole Genome Sequence of Nocardia Iowensis.</title>
        <authorList>
            <person name="Lamm A."/>
            <person name="Collins-Fairclough A.M."/>
            <person name="Bunk B."/>
            <person name="Sproer C."/>
        </authorList>
    </citation>
    <scope>NUCLEOTIDE SEQUENCE [LARGE SCALE GENOMIC DNA]</scope>
    <source>
        <strain evidence="2 3">NRRL 5646</strain>
    </source>
</reference>
<organism evidence="2 3">
    <name type="scientific">Nocardia iowensis</name>
    <dbReference type="NCBI Taxonomy" id="204891"/>
    <lineage>
        <taxon>Bacteria</taxon>
        <taxon>Bacillati</taxon>
        <taxon>Actinomycetota</taxon>
        <taxon>Actinomycetes</taxon>
        <taxon>Mycobacteriales</taxon>
        <taxon>Nocardiaceae</taxon>
        <taxon>Nocardia</taxon>
    </lineage>
</organism>
<accession>A0ABX8RYC4</accession>
<dbReference type="InterPro" id="IPR022536">
    <property type="entry name" value="EspC"/>
</dbReference>
<evidence type="ECO:0000256" key="1">
    <source>
        <dbReference type="SAM" id="MobiDB-lite"/>
    </source>
</evidence>
<feature type="compositionally biased region" description="Low complexity" evidence="1">
    <location>
        <begin position="167"/>
        <end position="188"/>
    </location>
</feature>
<evidence type="ECO:0000313" key="3">
    <source>
        <dbReference type="Proteomes" id="UP000694257"/>
    </source>
</evidence>
<gene>
    <name evidence="2" type="ORF">KV110_17380</name>
</gene>
<protein>
    <submittedName>
        <fullName evidence="2">ESX-1 secretion-associated protein</fullName>
    </submittedName>
</protein>
<dbReference type="RefSeq" id="WP_218477304.1">
    <property type="nucleotide sequence ID" value="NZ_BAABJN010000015.1"/>
</dbReference>
<feature type="compositionally biased region" description="Low complexity" evidence="1">
    <location>
        <begin position="576"/>
        <end position="589"/>
    </location>
</feature>
<dbReference type="EMBL" id="CP078145">
    <property type="protein sequence ID" value="QXN94664.1"/>
    <property type="molecule type" value="Genomic_DNA"/>
</dbReference>
<keyword evidence="3" id="KW-1185">Reference proteome</keyword>
<evidence type="ECO:0000313" key="2">
    <source>
        <dbReference type="EMBL" id="QXN94664.1"/>
    </source>
</evidence>
<name>A0ABX8RYC4_NOCIO</name>
<dbReference type="Proteomes" id="UP000694257">
    <property type="component" value="Chromosome"/>
</dbReference>
<proteinExistence type="predicted"/>
<feature type="region of interest" description="Disordered" evidence="1">
    <location>
        <begin position="109"/>
        <end position="219"/>
    </location>
</feature>
<sequence length="600" mass="61688">MAENLDIDTAEFRRWAAGHDRLSAEIRDWAKPPAEWLASFESTYGKIAEPVRVALERYYGARELAGLNLAQRHADTATMLREAADAFDRNDADSGAMISLAGGDMERLASGDPAFALPGSGGPSGGGPVGPRLDDRQVTGGPGLIPVPLGDTGSSTGVGSPPPDGRATGTPGVTAAPGATTPAPAGGPVLPPPPLSMVPGATSGPAGERAQPPLGSSGVTAETPVPTPFAAAVAAAKDRAAEPSYVVGEDVDDDLVVARTLLSAVLAAVGPSVVGLSWAVSVMRGPAGMGVFITSNEGRGWLPAGVFLPRGVSTPWDWEEALGSDPGAGGSAWEGVADPARVLVEFGLEWGAKAGARLTALASAGTIDPGLRARLSDVPTAGLVRPFAEPDLRVPSADTIDRLGLTGSIDALKHAAAVPDSRVRSKCVGLAVDAHAQVGRTRSGSLDGAETRALRDRILAAVEADAEVPQVWWDELQDADALLAATMVTRRVDVSRVEVGQLRCDDDPTLRDLIAERRCNELVLLLAEEPTRQCLRDAVYAYEQIVRHPLFVARPMAVSVQEPADAGVAVTAPDSTAAVPPNGAVAAPTPGGPPSGKRSR</sequence>
<feature type="region of interest" description="Disordered" evidence="1">
    <location>
        <begin position="573"/>
        <end position="600"/>
    </location>
</feature>